<proteinExistence type="predicted"/>
<feature type="domain" description="Reverse transcriptase" evidence="1">
    <location>
        <begin position="91"/>
        <end position="347"/>
    </location>
</feature>
<dbReference type="InterPro" id="IPR000477">
    <property type="entry name" value="RT_dom"/>
</dbReference>
<dbReference type="InterPro" id="IPR043502">
    <property type="entry name" value="DNA/RNA_pol_sf"/>
</dbReference>
<dbReference type="CDD" id="cd01650">
    <property type="entry name" value="RT_nLTR_like"/>
    <property type="match status" value="1"/>
</dbReference>
<dbReference type="PANTHER" id="PTHR19446">
    <property type="entry name" value="REVERSE TRANSCRIPTASES"/>
    <property type="match status" value="1"/>
</dbReference>
<dbReference type="SUPFAM" id="SSF56672">
    <property type="entry name" value="DNA/RNA polymerases"/>
    <property type="match status" value="1"/>
</dbReference>
<dbReference type="GO" id="GO:0071897">
    <property type="term" value="P:DNA biosynthetic process"/>
    <property type="evidence" value="ECO:0007669"/>
    <property type="project" value="UniProtKB-ARBA"/>
</dbReference>
<dbReference type="InParanoid" id="A0A7R8UG12"/>
<gene>
    <name evidence="2" type="ORF">HERILL_LOCUS3299</name>
</gene>
<evidence type="ECO:0000313" key="3">
    <source>
        <dbReference type="Proteomes" id="UP000594454"/>
    </source>
</evidence>
<organism evidence="2 3">
    <name type="scientific">Hermetia illucens</name>
    <name type="common">Black soldier fly</name>
    <dbReference type="NCBI Taxonomy" id="343691"/>
    <lineage>
        <taxon>Eukaryota</taxon>
        <taxon>Metazoa</taxon>
        <taxon>Ecdysozoa</taxon>
        <taxon>Arthropoda</taxon>
        <taxon>Hexapoda</taxon>
        <taxon>Insecta</taxon>
        <taxon>Pterygota</taxon>
        <taxon>Neoptera</taxon>
        <taxon>Endopterygota</taxon>
        <taxon>Diptera</taxon>
        <taxon>Brachycera</taxon>
        <taxon>Stratiomyomorpha</taxon>
        <taxon>Stratiomyidae</taxon>
        <taxon>Hermetiinae</taxon>
        <taxon>Hermetia</taxon>
    </lineage>
</organism>
<protein>
    <recommendedName>
        <fullName evidence="1">Reverse transcriptase domain-containing protein</fullName>
    </recommendedName>
</protein>
<evidence type="ECO:0000259" key="1">
    <source>
        <dbReference type="PROSITE" id="PS50878"/>
    </source>
</evidence>
<reference evidence="2 3" key="1">
    <citation type="submission" date="2020-11" db="EMBL/GenBank/DDBJ databases">
        <authorList>
            <person name="Wallbank WR R."/>
            <person name="Pardo Diaz C."/>
            <person name="Kozak K."/>
            <person name="Martin S."/>
            <person name="Jiggins C."/>
            <person name="Moest M."/>
            <person name="Warren A I."/>
            <person name="Generalovic N T."/>
            <person name="Byers J.R.P. K."/>
            <person name="Montejo-Kovacevich G."/>
            <person name="Yen C E."/>
        </authorList>
    </citation>
    <scope>NUCLEOTIDE SEQUENCE [LARGE SCALE GENOMIC DNA]</scope>
</reference>
<evidence type="ECO:0000313" key="2">
    <source>
        <dbReference type="EMBL" id="CAD7080126.1"/>
    </source>
</evidence>
<dbReference type="Proteomes" id="UP000594454">
    <property type="component" value="Chromosome 1"/>
</dbReference>
<name>A0A7R8UG12_HERIL</name>
<dbReference type="PROSITE" id="PS50878">
    <property type="entry name" value="RT_POL"/>
    <property type="match status" value="1"/>
</dbReference>
<dbReference type="AlphaFoldDB" id="A0A7R8UG12"/>
<sequence>MKGLQKSPQVTCPRLLKQIVTTLFPHHENKGRQIFVQLNNGIIPSVTVEELREICGRFGDNKAPGLDGIPNRALKLAVKTRPDLFANTFKACLKEGIFPAQWKKQKLVLLPKPGKPPGNPASYRPICLLDTMGKMMERVIYNRLLPIFEASNGLSERQFGFQRAHSMVDAIGMVVNLGKGALISGGCCVVVALDVKNAFNSANWNRIKRALADIGVPGYLANLVENYLSERTLWYGTDEGPKEYIVTAGVPQGSVLGPLLWDIMYNGVLALPVPEGTTIVGFADDLAVVVAAKHPEDVEVYATETVRAVKSWLEKAGLTLADAKTEAVLITKRRKNNTVKVWRSVDIRSYQSRLSNTWG</sequence>
<accession>A0A7R8UG12</accession>
<dbReference type="EMBL" id="LR899009">
    <property type="protein sequence ID" value="CAD7080126.1"/>
    <property type="molecule type" value="Genomic_DNA"/>
</dbReference>
<keyword evidence="3" id="KW-1185">Reference proteome</keyword>
<dbReference type="Pfam" id="PF00078">
    <property type="entry name" value="RVT_1"/>
    <property type="match status" value="1"/>
</dbReference>